<protein>
    <submittedName>
        <fullName evidence="1">Helicase</fullName>
    </submittedName>
</protein>
<proteinExistence type="predicted"/>
<sequence length="682" mass="76799">MAESEKPFADIDLDNPEFQNAWKLLQFTHRSVFLTGKAGTGKSTFLKYICANTRKSHIVLAPTGIAAVNVGGQTLHSFFKLPFKPLVPDDPEFAKNFKQRMKYGKPLQKLIKKLELIIIDEISMVRADIIDFVDRILKVYSGNSREPFGGKQLLLVGDIFQLEPVITPDMRDILARYYPNPYFFSARALTQLQMVSVELKKVYRQSDTGFIQMLERIRVGRPDGDDLKCINSKVVAANNFVEKNGEMTMTLATRRDMVDSINTSRLEAIDAPEVVYTGEVRGEFPEASLPNTMRLSLKVGAQVVFVKNHPQQLWVNGTLGRVHTANTDNLIVETETGQLHEVPLAVWSNIRYSYNEKKKKIEEEELGIFIQYPVKLAWALTIHKSQGLTFSNVNIDIGSGTFSSGQAYVALSRCRSLEGLQLLTPINSRDIFVNPWIAKFSQNFNNPRLIDSALEQARADDAYHNALQNLRNGKLSDAFEQFVNAICLCDETSNKRLMRFARRELAKAPVSNSGTAALERELATAAAQLEEAKNKFSILAAQYCQMARDCYLDGLDPTPAIANYDKALWLVPDYEDALTGKAEIYIGEQLYDDAARCLEQLVEQAGKIEPLLMMVQVTMGRKDWFASLDYLLRALALNQKHPETHALLAKVYAKTGDKETAAYHKELAKKYRNMPRNGKTGK</sequence>
<dbReference type="Proteomes" id="UP000305401">
    <property type="component" value="Unassembled WGS sequence"/>
</dbReference>
<evidence type="ECO:0000313" key="1">
    <source>
        <dbReference type="EMBL" id="THG47620.1"/>
    </source>
</evidence>
<keyword evidence="1" id="KW-0547">Nucleotide-binding</keyword>
<comment type="caution">
    <text evidence="1">The sequence shown here is derived from an EMBL/GenBank/DDBJ whole genome shotgun (WGS) entry which is preliminary data.</text>
</comment>
<accession>A0AC61S4J1</accession>
<reference evidence="1" key="1">
    <citation type="submission" date="2019-04" db="EMBL/GenBank/DDBJ databases">
        <title>Microbes associate with the intestines of laboratory mice.</title>
        <authorList>
            <person name="Navarre W."/>
            <person name="Wong E."/>
            <person name="Huang K.C."/>
            <person name="Tropini C."/>
            <person name="Ng K."/>
            <person name="Yu B."/>
        </authorList>
    </citation>
    <scope>NUCLEOTIDE SEQUENCE</scope>
    <source>
        <strain evidence="1">NM86_A22</strain>
    </source>
</reference>
<keyword evidence="1" id="KW-0067">ATP-binding</keyword>
<evidence type="ECO:0000313" key="2">
    <source>
        <dbReference type="Proteomes" id="UP000305401"/>
    </source>
</evidence>
<dbReference type="EMBL" id="SSTG01000095">
    <property type="protein sequence ID" value="THG47620.1"/>
    <property type="molecule type" value="Genomic_DNA"/>
</dbReference>
<gene>
    <name evidence="1" type="ORF">E5990_07690</name>
</gene>
<name>A0AC61S4J1_9BACT</name>
<organism evidence="1 2">
    <name type="scientific">Muribaculum caecicola</name>
    <dbReference type="NCBI Taxonomy" id="3038144"/>
    <lineage>
        <taxon>Bacteria</taxon>
        <taxon>Pseudomonadati</taxon>
        <taxon>Bacteroidota</taxon>
        <taxon>Bacteroidia</taxon>
        <taxon>Bacteroidales</taxon>
        <taxon>Muribaculaceae</taxon>
        <taxon>Muribaculum</taxon>
    </lineage>
</organism>
<keyword evidence="2" id="KW-1185">Reference proteome</keyword>
<keyword evidence="1" id="KW-0378">Hydrolase</keyword>
<keyword evidence="1" id="KW-0347">Helicase</keyword>